<keyword evidence="3" id="KW-1185">Reference proteome</keyword>
<dbReference type="Pfam" id="PF07004">
    <property type="entry name" value="SHIPPO-rpt"/>
    <property type="match status" value="2"/>
</dbReference>
<sequence length="371" mass="43015">MPQYKKKEMNGFASKSLRTLEVRKGAISNEFYKQKLVQSSQSQSRFSNNQETSLGEGDKQDEEDFDSENDFEYVEDSTPGPGYYYDDKKLSSFKFGKNKNKKFTIGRNRFMINKNDINLIGPGQYNPQLSGLVGQNPHAIKCRNPPFLSSDTRFEIKKQENKMPGPGQYDINQNLEDKLIDKLKKGYRGSFGTTQKRFKGQNDINEFPGPGAYIEIIKEESEQDVKSPSAVFQSSLDRCLYGQQKDQKPPVGTYEVNFFDIQKKVNSIQEDPYIKIKVANLGFNTSQPRFKDLELKQNKKINDGENEDDDLYNDFVDYDNIRKNFKNPYKKANRFNYKINQEYPAPGNYHDPQALANNWNKRTYNINFADF</sequence>
<evidence type="ECO:0000313" key="2">
    <source>
        <dbReference type="EMBL" id="EGR29763.1"/>
    </source>
</evidence>
<reference evidence="2 3" key="1">
    <citation type="submission" date="2011-07" db="EMBL/GenBank/DDBJ databases">
        <authorList>
            <person name="Coyne R."/>
            <person name="Brami D."/>
            <person name="Johnson J."/>
            <person name="Hostetler J."/>
            <person name="Hannick L."/>
            <person name="Clark T."/>
            <person name="Cassidy-Hanley D."/>
            <person name="Inman J."/>
        </authorList>
    </citation>
    <scope>NUCLEOTIDE SEQUENCE [LARGE SCALE GENOMIC DNA]</scope>
    <source>
        <strain evidence="2 3">G5</strain>
    </source>
</reference>
<dbReference type="InterPro" id="IPR010736">
    <property type="entry name" value="SHIPPO-rpt"/>
</dbReference>
<dbReference type="RefSeq" id="XP_004030999.1">
    <property type="nucleotide sequence ID" value="XM_004030951.1"/>
</dbReference>
<gene>
    <name evidence="2" type="ORF">IMG5_148890</name>
</gene>
<proteinExistence type="predicted"/>
<protein>
    <recommendedName>
        <fullName evidence="4">Sperm-tail PG-rich repeat protein</fullName>
    </recommendedName>
</protein>
<dbReference type="InParanoid" id="G0QYD8"/>
<dbReference type="eggNOG" id="ENOG502QT7V">
    <property type="taxonomic scope" value="Eukaryota"/>
</dbReference>
<feature type="compositionally biased region" description="Acidic residues" evidence="1">
    <location>
        <begin position="59"/>
        <end position="75"/>
    </location>
</feature>
<dbReference type="AlphaFoldDB" id="G0QYD8"/>
<evidence type="ECO:0008006" key="4">
    <source>
        <dbReference type="Google" id="ProtNLM"/>
    </source>
</evidence>
<organism evidence="2 3">
    <name type="scientific">Ichthyophthirius multifiliis</name>
    <name type="common">White spot disease agent</name>
    <name type="synonym">Ich</name>
    <dbReference type="NCBI Taxonomy" id="5932"/>
    <lineage>
        <taxon>Eukaryota</taxon>
        <taxon>Sar</taxon>
        <taxon>Alveolata</taxon>
        <taxon>Ciliophora</taxon>
        <taxon>Intramacronucleata</taxon>
        <taxon>Oligohymenophorea</taxon>
        <taxon>Hymenostomatida</taxon>
        <taxon>Ophryoglenina</taxon>
        <taxon>Ichthyophthirius</taxon>
    </lineage>
</organism>
<dbReference type="GeneID" id="14905877"/>
<feature type="region of interest" description="Disordered" evidence="1">
    <location>
        <begin position="37"/>
        <end position="79"/>
    </location>
</feature>
<dbReference type="OrthoDB" id="406368at2759"/>
<dbReference type="InterPro" id="IPR051291">
    <property type="entry name" value="CIMAP"/>
</dbReference>
<dbReference type="PANTHER" id="PTHR21580">
    <property type="entry name" value="SHIPPO-1-RELATED"/>
    <property type="match status" value="1"/>
</dbReference>
<dbReference type="EMBL" id="GL984107">
    <property type="protein sequence ID" value="EGR29763.1"/>
    <property type="molecule type" value="Genomic_DNA"/>
</dbReference>
<accession>G0QYD8</accession>
<dbReference type="STRING" id="857967.G0QYD8"/>
<name>G0QYD8_ICHMU</name>
<dbReference type="PANTHER" id="PTHR21580:SF60">
    <property type="entry name" value="SPERM-TAIL PG-RICH REPEAT-CONTAINING PROTEIN 2"/>
    <property type="match status" value="1"/>
</dbReference>
<evidence type="ECO:0000256" key="1">
    <source>
        <dbReference type="SAM" id="MobiDB-lite"/>
    </source>
</evidence>
<evidence type="ECO:0000313" key="3">
    <source>
        <dbReference type="Proteomes" id="UP000008983"/>
    </source>
</evidence>
<dbReference type="Proteomes" id="UP000008983">
    <property type="component" value="Unassembled WGS sequence"/>
</dbReference>